<sequence length="266" mass="29369">MQVTLGVTHADGRCLAQVHGEEEAWLVYRDAYREGDRLQVELSAAGHVRLALDAAMTPALVYLPQGQFSFSIPFDSRRKAYPPHAFQGDLHRLFVAQARPEEVAARRNLALNPWDGSTHDGLGAGAAFPHAFASAETRGEAAFAARTAIDGEKANAGHGHWPFTSWGINRDPDAALTVDFGRLVTVDEVVLYLRADFPHDAWWQAASLSFSNGETQELVLDKTDRGQSFRFPAIITEWVKLHRLIKADDPSPYPALTQIEVWGIEA</sequence>
<dbReference type="EMBL" id="JACIED010000003">
    <property type="protein sequence ID" value="MBB4008382.1"/>
    <property type="molecule type" value="Genomic_DNA"/>
</dbReference>
<organism evidence="2 3">
    <name type="scientific">Allorhizobium taibaishanense</name>
    <dbReference type="NCBI Taxonomy" id="887144"/>
    <lineage>
        <taxon>Bacteria</taxon>
        <taxon>Pseudomonadati</taxon>
        <taxon>Pseudomonadota</taxon>
        <taxon>Alphaproteobacteria</taxon>
        <taxon>Hyphomicrobiales</taxon>
        <taxon>Rhizobiaceae</taxon>
        <taxon>Rhizobium/Agrobacterium group</taxon>
        <taxon>Allorhizobium</taxon>
    </lineage>
</organism>
<evidence type="ECO:0000313" key="1">
    <source>
        <dbReference type="EMBL" id="MBB4008382.1"/>
    </source>
</evidence>
<proteinExistence type="predicted"/>
<evidence type="ECO:0000313" key="2">
    <source>
        <dbReference type="EMBL" id="OLP50441.1"/>
    </source>
</evidence>
<dbReference type="Gene3D" id="2.60.120.260">
    <property type="entry name" value="Galactose-binding domain-like"/>
    <property type="match status" value="1"/>
</dbReference>
<accession>A0A1Q9A798</accession>
<protein>
    <submittedName>
        <fullName evidence="2">Carbohydrate-binding protein</fullName>
    </submittedName>
</protein>
<evidence type="ECO:0000313" key="3">
    <source>
        <dbReference type="Proteomes" id="UP000185598"/>
    </source>
</evidence>
<evidence type="ECO:0000313" key="4">
    <source>
        <dbReference type="Proteomes" id="UP000544107"/>
    </source>
</evidence>
<dbReference type="Proteomes" id="UP000185598">
    <property type="component" value="Unassembled WGS sequence"/>
</dbReference>
<keyword evidence="3" id="KW-1185">Reference proteome</keyword>
<comment type="caution">
    <text evidence="2">The sequence shown here is derived from an EMBL/GenBank/DDBJ whole genome shotgun (WGS) entry which is preliminary data.</text>
</comment>
<reference evidence="1 4" key="2">
    <citation type="submission" date="2020-08" db="EMBL/GenBank/DDBJ databases">
        <title>Genomic Encyclopedia of Type Strains, Phase IV (KMG-IV): sequencing the most valuable type-strain genomes for metagenomic binning, comparative biology and taxonomic classification.</title>
        <authorList>
            <person name="Goeker M."/>
        </authorList>
    </citation>
    <scope>NUCLEOTIDE SEQUENCE [LARGE SCALE GENOMIC DNA]</scope>
    <source>
        <strain evidence="1 4">DSM 100021</strain>
    </source>
</reference>
<dbReference type="InterPro" id="IPR008979">
    <property type="entry name" value="Galactose-bd-like_sf"/>
</dbReference>
<reference evidence="2 3" key="1">
    <citation type="submission" date="2016-09" db="EMBL/GenBank/DDBJ databases">
        <title>Rhizobium oryziradicis sp. nov., isolated from the root of rice.</title>
        <authorList>
            <person name="Zhao J."/>
            <person name="Zhang X."/>
        </authorList>
    </citation>
    <scope>NUCLEOTIDE SEQUENCE [LARGE SCALE GENOMIC DNA]</scope>
    <source>
        <strain evidence="2 3">14971</strain>
    </source>
</reference>
<dbReference type="SUPFAM" id="SSF49785">
    <property type="entry name" value="Galactose-binding domain-like"/>
    <property type="match status" value="1"/>
</dbReference>
<dbReference type="STRING" id="887144.BJF91_14195"/>
<dbReference type="RefSeq" id="WP_075614333.1">
    <property type="nucleotide sequence ID" value="NZ_JACIED010000003.1"/>
</dbReference>
<dbReference type="Proteomes" id="UP000544107">
    <property type="component" value="Unassembled WGS sequence"/>
</dbReference>
<name>A0A1Q9A798_9HYPH</name>
<gene>
    <name evidence="2" type="ORF">BJF91_14195</name>
    <name evidence="1" type="ORF">GGQ71_002662</name>
</gene>
<dbReference type="OrthoDB" id="5674083at2"/>
<dbReference type="EMBL" id="MKIN01000021">
    <property type="protein sequence ID" value="OLP50441.1"/>
    <property type="molecule type" value="Genomic_DNA"/>
</dbReference>
<dbReference type="AlphaFoldDB" id="A0A1Q9A798"/>